<feature type="transmembrane region" description="Helical" evidence="6">
    <location>
        <begin position="132"/>
        <end position="152"/>
    </location>
</feature>
<proteinExistence type="evidence at transcript level"/>
<organism evidence="8">
    <name type="scientific">Schmidtea mediterranea</name>
    <name type="common">Freshwater planarian flatworm</name>
    <dbReference type="NCBI Taxonomy" id="79327"/>
    <lineage>
        <taxon>Eukaryota</taxon>
        <taxon>Metazoa</taxon>
        <taxon>Spiralia</taxon>
        <taxon>Lophotrochozoa</taxon>
        <taxon>Platyhelminthes</taxon>
        <taxon>Rhabditophora</taxon>
        <taxon>Seriata</taxon>
        <taxon>Tricladida</taxon>
        <taxon>Continenticola</taxon>
        <taxon>Geoplanoidea</taxon>
        <taxon>Dugesiidae</taxon>
        <taxon>Schmidtea</taxon>
    </lineage>
</organism>
<dbReference type="InterPro" id="IPR005828">
    <property type="entry name" value="MFS_sugar_transport-like"/>
</dbReference>
<feature type="transmembrane region" description="Helical" evidence="6">
    <location>
        <begin position="293"/>
        <end position="315"/>
    </location>
</feature>
<dbReference type="AlphaFoldDB" id="A0A0H3YF34"/>
<evidence type="ECO:0000256" key="4">
    <source>
        <dbReference type="ARBA" id="ARBA00023136"/>
    </source>
</evidence>
<reference evidence="8" key="1">
    <citation type="journal article" date="2015" name="Elife">
        <title>Stem cells and fluid flow drive cyst formation in an invertebrate excretory organ.</title>
        <authorList>
            <person name="Thi-Kim Vu H."/>
            <person name="Rink J.C."/>
            <person name="McKinney S.A."/>
            <person name="McClain M."/>
            <person name="Lakshmanaperumal N."/>
            <person name="Alexander R."/>
            <person name="Sanchez Alvarado A."/>
        </authorList>
    </citation>
    <scope>NUCLEOTIDE SEQUENCE</scope>
</reference>
<evidence type="ECO:0000256" key="1">
    <source>
        <dbReference type="ARBA" id="ARBA00004141"/>
    </source>
</evidence>
<evidence type="ECO:0000256" key="3">
    <source>
        <dbReference type="ARBA" id="ARBA00022989"/>
    </source>
</evidence>
<evidence type="ECO:0000313" key="8">
    <source>
        <dbReference type="EMBL" id="AKN21555.1"/>
    </source>
</evidence>
<name>A0A0H3YF34_SCHMD</name>
<keyword evidence="4 6" id="KW-0472">Membrane</keyword>
<accession>A0A0H3YF34</accession>
<feature type="transmembrane region" description="Helical" evidence="6">
    <location>
        <begin position="356"/>
        <end position="376"/>
    </location>
</feature>
<comment type="subcellular location">
    <subcellularLocation>
        <location evidence="1">Membrane</location>
        <topology evidence="1">Multi-pass membrane protein</topology>
    </subcellularLocation>
</comment>
<keyword evidence="2 6" id="KW-0812">Transmembrane</keyword>
<evidence type="ECO:0000256" key="6">
    <source>
        <dbReference type="SAM" id="Phobius"/>
    </source>
</evidence>
<evidence type="ECO:0000256" key="5">
    <source>
        <dbReference type="SAM" id="MobiDB-lite"/>
    </source>
</evidence>
<dbReference type="Gene3D" id="1.20.1250.20">
    <property type="entry name" value="MFS general substrate transporter like domains"/>
    <property type="match status" value="1"/>
</dbReference>
<dbReference type="InterPro" id="IPR020846">
    <property type="entry name" value="MFS_dom"/>
</dbReference>
<dbReference type="InterPro" id="IPR036259">
    <property type="entry name" value="MFS_trans_sf"/>
</dbReference>
<feature type="transmembrane region" description="Helical" evidence="6">
    <location>
        <begin position="442"/>
        <end position="465"/>
    </location>
</feature>
<evidence type="ECO:0000259" key="7">
    <source>
        <dbReference type="PROSITE" id="PS50850"/>
    </source>
</evidence>
<feature type="compositionally biased region" description="Polar residues" evidence="5">
    <location>
        <begin position="513"/>
        <end position="525"/>
    </location>
</feature>
<evidence type="ECO:0000256" key="2">
    <source>
        <dbReference type="ARBA" id="ARBA00022692"/>
    </source>
</evidence>
<feature type="transmembrane region" description="Helical" evidence="6">
    <location>
        <begin position="190"/>
        <end position="211"/>
    </location>
</feature>
<dbReference type="EMBL" id="KT163605">
    <property type="protein sequence ID" value="AKN21555.1"/>
    <property type="molecule type" value="mRNA"/>
</dbReference>
<sequence>MILENVISFYNKKDTFKVIAFLILSLPAFQYGSQFQNLLVSIQTPNFTCQYNETSHQIQISKDQCTMTINGSNVKCQHWTFSSEPFGKTIMSDYDLVCDYKYVGDLLVLLWYSTSLMAPVFGWLADKYGRKMISIIFLSIETVATFILAFTPNLSSHIFFRLCIGFSESAYHICYVWLMEMVNKDFRNVAGSFFWLYGSVAMTVFPLTVYVTRNWRLTQLISLTPSILYVLILFVPESPRWLCVKNKKQQLMESLQTIANINKMDLQLTPEEIKIEKTTKESNKWNAFKDNNFLFLASTSLFAVFSISILISAILIDLNLLSSNIYISMFVLGLMEFPGALLSYLSMYFFKRKRMITIFSMFGSIFIFLSVTLSKVDKWQSIFRMIFGSIGKVLVITSSQGVLVYATELFPTTHRSLFFGMLQIILLMAMTAAVYINKLNQFYGFIPMLIYFLLNMISCCLIFVFMPETKGLPIPETIFDQRLLVKEREQEYLEYMYNRSDVVNSDREDSDASSEMSQLINRKFR</sequence>
<feature type="domain" description="Major facilitator superfamily (MFS) profile" evidence="7">
    <location>
        <begin position="20"/>
        <end position="470"/>
    </location>
</feature>
<dbReference type="OrthoDB" id="3936150at2759"/>
<feature type="transmembrane region" description="Helical" evidence="6">
    <location>
        <begin position="158"/>
        <end position="178"/>
    </location>
</feature>
<gene>
    <name evidence="8" type="primary">slc22a-7</name>
</gene>
<feature type="transmembrane region" description="Helical" evidence="6">
    <location>
        <begin position="327"/>
        <end position="349"/>
    </location>
</feature>
<keyword evidence="3 6" id="KW-1133">Transmembrane helix</keyword>
<feature type="transmembrane region" description="Helical" evidence="6">
    <location>
        <begin position="217"/>
        <end position="235"/>
    </location>
</feature>
<protein>
    <submittedName>
        <fullName evidence="8">Slc22a-7</fullName>
    </submittedName>
</protein>
<feature type="transmembrane region" description="Helical" evidence="6">
    <location>
        <begin position="106"/>
        <end position="125"/>
    </location>
</feature>
<feature type="transmembrane region" description="Helical" evidence="6">
    <location>
        <begin position="382"/>
        <end position="405"/>
    </location>
</feature>
<dbReference type="GO" id="GO:0016020">
    <property type="term" value="C:membrane"/>
    <property type="evidence" value="ECO:0007669"/>
    <property type="project" value="UniProtKB-SubCell"/>
</dbReference>
<dbReference type="GO" id="GO:0022857">
    <property type="term" value="F:transmembrane transporter activity"/>
    <property type="evidence" value="ECO:0007669"/>
    <property type="project" value="InterPro"/>
</dbReference>
<dbReference type="Pfam" id="PF00083">
    <property type="entry name" value="Sugar_tr"/>
    <property type="match status" value="1"/>
</dbReference>
<dbReference type="SUPFAM" id="SSF103473">
    <property type="entry name" value="MFS general substrate transporter"/>
    <property type="match status" value="1"/>
</dbReference>
<feature type="transmembrane region" description="Helical" evidence="6">
    <location>
        <begin position="417"/>
        <end position="436"/>
    </location>
</feature>
<dbReference type="PANTHER" id="PTHR24064">
    <property type="entry name" value="SOLUTE CARRIER FAMILY 22 MEMBER"/>
    <property type="match status" value="1"/>
</dbReference>
<dbReference type="PROSITE" id="PS50850">
    <property type="entry name" value="MFS"/>
    <property type="match status" value="1"/>
</dbReference>
<feature type="region of interest" description="Disordered" evidence="5">
    <location>
        <begin position="505"/>
        <end position="525"/>
    </location>
</feature>